<dbReference type="AlphaFoldDB" id="A0AAV2TXX3"/>
<feature type="transmembrane region" description="Helical" evidence="12">
    <location>
        <begin position="380"/>
        <end position="404"/>
    </location>
</feature>
<feature type="domain" description="Thyroglobulin type-1" evidence="14">
    <location>
        <begin position="36"/>
        <end position="118"/>
    </location>
</feature>
<dbReference type="Pfam" id="PF00086">
    <property type="entry name" value="Thyroglobulin_1"/>
    <property type="match status" value="1"/>
</dbReference>
<dbReference type="Gene3D" id="4.10.800.10">
    <property type="entry name" value="Thyroglobulin type-1"/>
    <property type="match status" value="1"/>
</dbReference>
<dbReference type="GO" id="GO:0016020">
    <property type="term" value="C:membrane"/>
    <property type="evidence" value="ECO:0007669"/>
    <property type="project" value="UniProtKB-SubCell"/>
</dbReference>
<dbReference type="InterPro" id="IPR036857">
    <property type="entry name" value="Thyroglobulin_1_sf"/>
</dbReference>
<protein>
    <recommendedName>
        <fullName evidence="14">Thyroglobulin type-1 domain-containing protein</fullName>
    </recommendedName>
</protein>
<evidence type="ECO:0000256" key="11">
    <source>
        <dbReference type="SAM" id="MobiDB-lite"/>
    </source>
</evidence>
<evidence type="ECO:0000313" key="16">
    <source>
        <dbReference type="Proteomes" id="UP001497525"/>
    </source>
</evidence>
<feature type="compositionally biased region" description="Basic and acidic residues" evidence="11">
    <location>
        <begin position="291"/>
        <end position="302"/>
    </location>
</feature>
<evidence type="ECO:0000256" key="10">
    <source>
        <dbReference type="PROSITE-ProRule" id="PRU00500"/>
    </source>
</evidence>
<evidence type="ECO:0000256" key="1">
    <source>
        <dbReference type="ARBA" id="ARBA00004479"/>
    </source>
</evidence>
<feature type="chain" id="PRO_5043382669" description="Thyroglobulin type-1 domain-containing protein" evidence="13">
    <location>
        <begin position="20"/>
        <end position="438"/>
    </location>
</feature>
<organism evidence="15 16">
    <name type="scientific">Calicophoron daubneyi</name>
    <name type="common">Rumen fluke</name>
    <name type="synonym">Paramphistomum daubneyi</name>
    <dbReference type="NCBI Taxonomy" id="300641"/>
    <lineage>
        <taxon>Eukaryota</taxon>
        <taxon>Metazoa</taxon>
        <taxon>Spiralia</taxon>
        <taxon>Lophotrochozoa</taxon>
        <taxon>Platyhelminthes</taxon>
        <taxon>Trematoda</taxon>
        <taxon>Digenea</taxon>
        <taxon>Plagiorchiida</taxon>
        <taxon>Pronocephalata</taxon>
        <taxon>Paramphistomoidea</taxon>
        <taxon>Paramphistomidae</taxon>
        <taxon>Calicophoron</taxon>
    </lineage>
</organism>
<dbReference type="Pfam" id="PF01034">
    <property type="entry name" value="Syndecan"/>
    <property type="match status" value="1"/>
</dbReference>
<evidence type="ECO:0000256" key="12">
    <source>
        <dbReference type="SAM" id="Phobius"/>
    </source>
</evidence>
<dbReference type="SMART" id="SM00294">
    <property type="entry name" value="4.1m"/>
    <property type="match status" value="1"/>
</dbReference>
<reference evidence="15" key="1">
    <citation type="submission" date="2024-06" db="EMBL/GenBank/DDBJ databases">
        <authorList>
            <person name="Liu X."/>
            <person name="Lenzi L."/>
            <person name="Haldenby T S."/>
            <person name="Uol C."/>
        </authorList>
    </citation>
    <scope>NUCLEOTIDE SEQUENCE</scope>
</reference>
<keyword evidence="6 12" id="KW-0472">Membrane</keyword>
<evidence type="ECO:0000256" key="6">
    <source>
        <dbReference type="ARBA" id="ARBA00023136"/>
    </source>
</evidence>
<comment type="caution">
    <text evidence="10">Lacks conserved residue(s) required for the propagation of feature annotation.</text>
</comment>
<evidence type="ECO:0000256" key="5">
    <source>
        <dbReference type="ARBA" id="ARBA00022989"/>
    </source>
</evidence>
<evidence type="ECO:0000256" key="13">
    <source>
        <dbReference type="SAM" id="SignalP"/>
    </source>
</evidence>
<evidence type="ECO:0000256" key="8">
    <source>
        <dbReference type="ARBA" id="ARBA00023180"/>
    </source>
</evidence>
<dbReference type="InterPro" id="IPR000716">
    <property type="entry name" value="Thyroglobulin_1"/>
</dbReference>
<feature type="region of interest" description="Disordered" evidence="11">
    <location>
        <begin position="416"/>
        <end position="438"/>
    </location>
</feature>
<name>A0AAV2TXX3_CALDB</name>
<keyword evidence="8" id="KW-0325">Glycoprotein</keyword>
<comment type="subcellular location">
    <subcellularLocation>
        <location evidence="1">Membrane</location>
        <topology evidence="1">Single-pass type I membrane protein</topology>
    </subcellularLocation>
</comment>
<keyword evidence="7" id="KW-1015">Disulfide bond</keyword>
<sequence length="438" mass="47914">MLIYLGLVLTLWIEKTIVGADNGLIVPVSNDFASEGAGCQAAVQATSSDSPKRDPNYDSGSNLIDQRIVVPYIPRCQSDRPELFEARQCSQYDCFCVDVKTGETLLGTRASPSEVGDCSTAIYSILLAIRMPNYPTPGKPPPNEVGAESSLTSFASDFDTVLTPKQDADLRKRIHWGLESILRSAFGYQRITNVTQLVTVPMQQPHGSMNSGIVYYRAQLISTGHVSVKAPQDLVQHRLHEGYLPEVGDVIPDISRVELVQTQVDDPAILSVPKINDPPLSETNTVDQEEESKIQPHRHEQGSSKTVAVRSPEFGPAAPETLAEKFERESRQSDGVFGTDVEPPHLAGGVVAAKQTSGGVLYQSWPVRSSHTPLLEQPGVIAGIVGSVVVVLLLLILFILFCIYRLRKKDEGSYALDEPKKLPTTNSYTRAPTREFYA</sequence>
<evidence type="ECO:0000256" key="4">
    <source>
        <dbReference type="ARBA" id="ARBA00022974"/>
    </source>
</evidence>
<dbReference type="EMBL" id="CAXLJL010000822">
    <property type="protein sequence ID" value="CAL5141122.1"/>
    <property type="molecule type" value="Genomic_DNA"/>
</dbReference>
<comment type="similarity">
    <text evidence="2">Belongs to the syndecan proteoglycan family.</text>
</comment>
<comment type="caution">
    <text evidence="15">The sequence shown here is derived from an EMBL/GenBank/DDBJ whole genome shotgun (WGS) entry which is preliminary data.</text>
</comment>
<dbReference type="PANTHER" id="PTHR10915">
    <property type="entry name" value="SYNDECAN"/>
    <property type="match status" value="1"/>
</dbReference>
<dbReference type="SMART" id="SM00211">
    <property type="entry name" value="TY"/>
    <property type="match status" value="1"/>
</dbReference>
<evidence type="ECO:0000259" key="14">
    <source>
        <dbReference type="PROSITE" id="PS51162"/>
    </source>
</evidence>
<dbReference type="InterPro" id="IPR001050">
    <property type="entry name" value="Syndecan"/>
</dbReference>
<keyword evidence="5 12" id="KW-1133">Transmembrane helix</keyword>
<dbReference type="GO" id="GO:0016477">
    <property type="term" value="P:cell migration"/>
    <property type="evidence" value="ECO:0007669"/>
    <property type="project" value="TreeGrafter"/>
</dbReference>
<dbReference type="GO" id="GO:0009986">
    <property type="term" value="C:cell surface"/>
    <property type="evidence" value="ECO:0007669"/>
    <property type="project" value="TreeGrafter"/>
</dbReference>
<keyword evidence="9" id="KW-0357">Heparan sulfate</keyword>
<feature type="signal peptide" evidence="13">
    <location>
        <begin position="1"/>
        <end position="19"/>
    </location>
</feature>
<dbReference type="PROSITE" id="PS51162">
    <property type="entry name" value="THYROGLOBULIN_1_2"/>
    <property type="match status" value="1"/>
</dbReference>
<dbReference type="InterPro" id="IPR027789">
    <property type="entry name" value="Syndecan/Neurexin_dom"/>
</dbReference>
<evidence type="ECO:0000256" key="2">
    <source>
        <dbReference type="ARBA" id="ARBA00005343"/>
    </source>
</evidence>
<feature type="region of interest" description="Disordered" evidence="11">
    <location>
        <begin position="270"/>
        <end position="311"/>
    </location>
</feature>
<evidence type="ECO:0000256" key="7">
    <source>
        <dbReference type="ARBA" id="ARBA00023157"/>
    </source>
</evidence>
<keyword evidence="3 12" id="KW-0812">Transmembrane</keyword>
<evidence type="ECO:0000256" key="9">
    <source>
        <dbReference type="ARBA" id="ARBA00023207"/>
    </source>
</evidence>
<accession>A0AAV2TXX3</accession>
<proteinExistence type="inferred from homology"/>
<evidence type="ECO:0000313" key="15">
    <source>
        <dbReference type="EMBL" id="CAL5141122.1"/>
    </source>
</evidence>
<dbReference type="Proteomes" id="UP001497525">
    <property type="component" value="Unassembled WGS sequence"/>
</dbReference>
<evidence type="ECO:0000256" key="3">
    <source>
        <dbReference type="ARBA" id="ARBA00022692"/>
    </source>
</evidence>
<keyword evidence="13" id="KW-0732">Signal</keyword>
<dbReference type="InterPro" id="IPR003585">
    <property type="entry name" value="Neurexin-like"/>
</dbReference>
<dbReference type="PANTHER" id="PTHR10915:SF1">
    <property type="entry name" value="SYNDECAN"/>
    <property type="match status" value="1"/>
</dbReference>
<gene>
    <name evidence="15" type="ORF">CDAUBV1_LOCUS16393</name>
</gene>
<keyword evidence="4" id="KW-0654">Proteoglycan</keyword>
<dbReference type="SUPFAM" id="SSF57610">
    <property type="entry name" value="Thyroglobulin type-1 domain"/>
    <property type="match status" value="1"/>
</dbReference>